<evidence type="ECO:0000259" key="1">
    <source>
        <dbReference type="Pfam" id="PF13401"/>
    </source>
</evidence>
<gene>
    <name evidence="2" type="ORF">COO20_04865</name>
</gene>
<dbReference type="PANTHER" id="PTHR35894:SF5">
    <property type="entry name" value="MU-LIKE PROPHAGE FLUMU DNA TRANSPOSITION PROTEIN B"/>
    <property type="match status" value="1"/>
</dbReference>
<dbReference type="AlphaFoldDB" id="A0A2N3KY52"/>
<dbReference type="Proteomes" id="UP000233597">
    <property type="component" value="Unassembled WGS sequence"/>
</dbReference>
<sequence>MRVKFVNTQNVKRLMAGMAAIEQRGAGEACLMVVDGSPGLGKTENISYLAAQNASVFVRAKREWTPNWMLAELLEASGVQAKPNSFERKYRLLVETLSMQAKTASDNGEMFFVGVDECDYICRSDKMLSTIRDLSDFVEIPFVLVGMGKVRDSLTRFPQVTSRVGQYVRFEKLTPEDTEKVVQELCEVEVKDDLISLLHEKSNGFIREVKEGIAHIERFGKMQGSTVIGVAEMTGQVLLNDRATSRPIIVRGGVK</sequence>
<name>A0A2N3KY52_9PROT</name>
<dbReference type="PANTHER" id="PTHR35894">
    <property type="entry name" value="GENERAL SECRETION PATHWAY PROTEIN A-RELATED"/>
    <property type="match status" value="1"/>
</dbReference>
<dbReference type="InterPro" id="IPR049945">
    <property type="entry name" value="AAA_22"/>
</dbReference>
<evidence type="ECO:0000313" key="2">
    <source>
        <dbReference type="EMBL" id="PKR55504.1"/>
    </source>
</evidence>
<dbReference type="Gene3D" id="3.40.50.300">
    <property type="entry name" value="P-loop containing nucleotide triphosphate hydrolases"/>
    <property type="match status" value="1"/>
</dbReference>
<protein>
    <submittedName>
        <fullName evidence="2">DNA transposition protein</fullName>
    </submittedName>
</protein>
<dbReference type="OrthoDB" id="9797061at2"/>
<organism evidence="2 3">
    <name type="scientific">Thalassospira marina</name>
    <dbReference type="NCBI Taxonomy" id="2048283"/>
    <lineage>
        <taxon>Bacteria</taxon>
        <taxon>Pseudomonadati</taxon>
        <taxon>Pseudomonadota</taxon>
        <taxon>Alphaproteobacteria</taxon>
        <taxon>Rhodospirillales</taxon>
        <taxon>Thalassospiraceae</taxon>
        <taxon>Thalassospira</taxon>
    </lineage>
</organism>
<dbReference type="RefSeq" id="WP_101264552.1">
    <property type="nucleotide sequence ID" value="NZ_NWTK01000002.1"/>
</dbReference>
<dbReference type="GO" id="GO:0016887">
    <property type="term" value="F:ATP hydrolysis activity"/>
    <property type="evidence" value="ECO:0007669"/>
    <property type="project" value="InterPro"/>
</dbReference>
<dbReference type="SUPFAM" id="SSF52540">
    <property type="entry name" value="P-loop containing nucleoside triphosphate hydrolases"/>
    <property type="match status" value="1"/>
</dbReference>
<dbReference type="InterPro" id="IPR027417">
    <property type="entry name" value="P-loop_NTPase"/>
</dbReference>
<comment type="caution">
    <text evidence="2">The sequence shown here is derived from an EMBL/GenBank/DDBJ whole genome shotgun (WGS) entry which is preliminary data.</text>
</comment>
<dbReference type="Pfam" id="PF13401">
    <property type="entry name" value="AAA_22"/>
    <property type="match status" value="1"/>
</dbReference>
<accession>A0A2N3KY52</accession>
<feature type="domain" description="ORC1/DEAH AAA+ ATPase" evidence="1">
    <location>
        <begin position="31"/>
        <end position="152"/>
    </location>
</feature>
<dbReference type="InterPro" id="IPR052026">
    <property type="entry name" value="ExeA_AAA_ATPase_DNA-bind"/>
</dbReference>
<reference evidence="2 3" key="1">
    <citation type="submission" date="2017-09" db="EMBL/GenBank/DDBJ databases">
        <title>Biodiversity and function of Thalassospira species in the particle-attached aromatic-hydrocarbon-degrading consortia from the surface seawater of the South China Sea.</title>
        <authorList>
            <person name="Dong C."/>
            <person name="Liu R."/>
            <person name="Shao Z."/>
        </authorList>
    </citation>
    <scope>NUCLEOTIDE SEQUENCE [LARGE SCALE GENOMIC DNA]</scope>
    <source>
        <strain evidence="2 3">CSC1P2</strain>
    </source>
</reference>
<evidence type="ECO:0000313" key="3">
    <source>
        <dbReference type="Proteomes" id="UP000233597"/>
    </source>
</evidence>
<dbReference type="EMBL" id="NWTK01000002">
    <property type="protein sequence ID" value="PKR55504.1"/>
    <property type="molecule type" value="Genomic_DNA"/>
</dbReference>
<proteinExistence type="predicted"/>